<keyword evidence="7" id="KW-0472">Membrane</keyword>
<dbReference type="GO" id="GO:0004630">
    <property type="term" value="F:phospholipase D activity"/>
    <property type="evidence" value="ECO:0007669"/>
    <property type="project" value="UniProtKB-EC"/>
</dbReference>
<organism evidence="9">
    <name type="scientific">candidate division WOR-3 bacterium</name>
    <dbReference type="NCBI Taxonomy" id="2052148"/>
    <lineage>
        <taxon>Bacteria</taxon>
        <taxon>Bacteria division WOR-3</taxon>
    </lineage>
</organism>
<dbReference type="Pfam" id="PF13091">
    <property type="entry name" value="PLDc_2"/>
    <property type="match status" value="1"/>
</dbReference>
<evidence type="ECO:0000256" key="6">
    <source>
        <dbReference type="ARBA" id="ARBA00023098"/>
    </source>
</evidence>
<evidence type="ECO:0000256" key="4">
    <source>
        <dbReference type="ARBA" id="ARBA00022801"/>
    </source>
</evidence>
<evidence type="ECO:0000256" key="5">
    <source>
        <dbReference type="ARBA" id="ARBA00022963"/>
    </source>
</evidence>
<comment type="catalytic activity">
    <reaction evidence="1">
        <text>a 1,2-diacyl-sn-glycero-3-phosphocholine + H2O = a 1,2-diacyl-sn-glycero-3-phosphate + choline + H(+)</text>
        <dbReference type="Rhea" id="RHEA:14445"/>
        <dbReference type="ChEBI" id="CHEBI:15354"/>
        <dbReference type="ChEBI" id="CHEBI:15377"/>
        <dbReference type="ChEBI" id="CHEBI:15378"/>
        <dbReference type="ChEBI" id="CHEBI:57643"/>
        <dbReference type="ChEBI" id="CHEBI:58608"/>
        <dbReference type="EC" id="3.1.4.4"/>
    </reaction>
</comment>
<evidence type="ECO:0000256" key="7">
    <source>
        <dbReference type="SAM" id="Phobius"/>
    </source>
</evidence>
<dbReference type="Proteomes" id="UP000886381">
    <property type="component" value="Unassembled WGS sequence"/>
</dbReference>
<dbReference type="SUPFAM" id="SSF56024">
    <property type="entry name" value="Phospholipase D/nuclease"/>
    <property type="match status" value="1"/>
</dbReference>
<evidence type="ECO:0000256" key="3">
    <source>
        <dbReference type="ARBA" id="ARBA00012027"/>
    </source>
</evidence>
<dbReference type="InterPro" id="IPR001736">
    <property type="entry name" value="PLipase_D/transphosphatidylase"/>
</dbReference>
<keyword evidence="7" id="KW-0812">Transmembrane</keyword>
<dbReference type="InterPro" id="IPR051406">
    <property type="entry name" value="PLD_domain"/>
</dbReference>
<protein>
    <recommendedName>
        <fullName evidence="3">phospholipase D</fullName>
        <ecNumber evidence="3">3.1.4.4</ecNumber>
    </recommendedName>
</protein>
<reference evidence="9" key="1">
    <citation type="journal article" date="2020" name="mSystems">
        <title>Genome- and Community-Level Interaction Insights into Carbon Utilization and Element Cycling Functions of Hydrothermarchaeota in Hydrothermal Sediment.</title>
        <authorList>
            <person name="Zhou Z."/>
            <person name="Liu Y."/>
            <person name="Xu W."/>
            <person name="Pan J."/>
            <person name="Luo Z.H."/>
            <person name="Li M."/>
        </authorList>
    </citation>
    <scope>NUCLEOTIDE SEQUENCE [LARGE SCALE GENOMIC DNA]</scope>
    <source>
        <strain evidence="9">HyVt-28</strain>
    </source>
</reference>
<dbReference type="EMBL" id="DRDR01000016">
    <property type="protein sequence ID" value="HDL59884.1"/>
    <property type="molecule type" value="Genomic_DNA"/>
</dbReference>
<evidence type="ECO:0000313" key="9">
    <source>
        <dbReference type="EMBL" id="HDL59884.1"/>
    </source>
</evidence>
<dbReference type="AlphaFoldDB" id="A0A7V0LTU9"/>
<dbReference type="GO" id="GO:0006793">
    <property type="term" value="P:phosphorus metabolic process"/>
    <property type="evidence" value="ECO:0007669"/>
    <property type="project" value="UniProtKB-ARBA"/>
</dbReference>
<feature type="transmembrane region" description="Helical" evidence="7">
    <location>
        <begin position="5"/>
        <end position="24"/>
    </location>
</feature>
<keyword evidence="7" id="KW-1133">Transmembrane helix</keyword>
<dbReference type="EC" id="3.1.4.4" evidence="3"/>
<dbReference type="PANTHER" id="PTHR43856">
    <property type="entry name" value="CARDIOLIPIN HYDROLASE"/>
    <property type="match status" value="1"/>
</dbReference>
<evidence type="ECO:0000256" key="2">
    <source>
        <dbReference type="ARBA" id="ARBA00008664"/>
    </source>
</evidence>
<comment type="similarity">
    <text evidence="2">Belongs to the phospholipase D family.</text>
</comment>
<evidence type="ECO:0000256" key="1">
    <source>
        <dbReference type="ARBA" id="ARBA00000798"/>
    </source>
</evidence>
<dbReference type="PANTHER" id="PTHR43856:SF1">
    <property type="entry name" value="MITOCHONDRIAL CARDIOLIPIN HYDROLASE"/>
    <property type="match status" value="1"/>
</dbReference>
<sequence length="267" mass="30542">MQKKYYYIILTSGLILGFIAGYLLKPCQNIEYVKPVFSAQYINEALQLINSAKKSIKVVMFEAAYYTKYPDSPSNLILRALKKKAEEGIDVRLILEGGERFLGRRFQKELKEVMDFLSGSKVKVKTDRKGINTHAKFLLVDDEKLLIGSTNWTYYGLTKNNESNVLIISRQLGGQFAHYFNALWNTLEVQGDSGKIITVEGKILSISKKISHRGKAYEIITLESGLKIFINGHYDYKPGQLIRIRGYKKIYKSEEEIVAQEIRSLSF</sequence>
<keyword evidence="5" id="KW-0442">Lipid degradation</keyword>
<dbReference type="PROSITE" id="PS50035">
    <property type="entry name" value="PLD"/>
    <property type="match status" value="1"/>
</dbReference>
<proteinExistence type="inferred from homology"/>
<keyword evidence="4" id="KW-0378">Hydrolase</keyword>
<dbReference type="Gene3D" id="3.30.870.10">
    <property type="entry name" value="Endonuclease Chain A"/>
    <property type="match status" value="1"/>
</dbReference>
<gene>
    <name evidence="9" type="ORF">ENH14_00345</name>
</gene>
<dbReference type="InterPro" id="IPR025202">
    <property type="entry name" value="PLD-like_dom"/>
</dbReference>
<feature type="domain" description="PLD phosphodiesterase" evidence="8">
    <location>
        <begin position="134"/>
        <end position="156"/>
    </location>
</feature>
<comment type="caution">
    <text evidence="9">The sequence shown here is derived from an EMBL/GenBank/DDBJ whole genome shotgun (WGS) entry which is preliminary data.</text>
</comment>
<dbReference type="GO" id="GO:0016891">
    <property type="term" value="F:RNA endonuclease activity producing 5'-phosphomonoesters, hydrolytic mechanism"/>
    <property type="evidence" value="ECO:0007669"/>
    <property type="project" value="TreeGrafter"/>
</dbReference>
<keyword evidence="6" id="KW-0443">Lipid metabolism</keyword>
<name>A0A7V0LTU9_UNCW3</name>
<dbReference type="GO" id="GO:0016042">
    <property type="term" value="P:lipid catabolic process"/>
    <property type="evidence" value="ECO:0007669"/>
    <property type="project" value="UniProtKB-KW"/>
</dbReference>
<accession>A0A7V0LTU9</accession>
<evidence type="ECO:0000259" key="8">
    <source>
        <dbReference type="PROSITE" id="PS50035"/>
    </source>
</evidence>